<evidence type="ECO:0000256" key="2">
    <source>
        <dbReference type="SAM" id="Phobius"/>
    </source>
</evidence>
<feature type="region of interest" description="Disordered" evidence="1">
    <location>
        <begin position="91"/>
        <end position="115"/>
    </location>
</feature>
<dbReference type="OrthoDB" id="4424518at2"/>
<dbReference type="AlphaFoldDB" id="A0A2M9CYQ0"/>
<reference evidence="3 4" key="1">
    <citation type="submission" date="2017-11" db="EMBL/GenBank/DDBJ databases">
        <title>Genomic Encyclopedia of Archaeal and Bacterial Type Strains, Phase II (KMG-II): From Individual Species to Whole Genera.</title>
        <authorList>
            <person name="Goeker M."/>
        </authorList>
    </citation>
    <scope>NUCLEOTIDE SEQUENCE [LARGE SCALE GENOMIC DNA]</scope>
    <source>
        <strain evidence="3 4">DSM 25478</strain>
    </source>
</reference>
<name>A0A2M9CYQ0_9CELL</name>
<comment type="caution">
    <text evidence="3">The sequence shown here is derived from an EMBL/GenBank/DDBJ whole genome shotgun (WGS) entry which is preliminary data.</text>
</comment>
<proteinExistence type="predicted"/>
<dbReference type="EMBL" id="PGFE01000001">
    <property type="protein sequence ID" value="PJJ77062.1"/>
    <property type="molecule type" value="Genomic_DNA"/>
</dbReference>
<keyword evidence="2" id="KW-0472">Membrane</keyword>
<dbReference type="Proteomes" id="UP000231693">
    <property type="component" value="Unassembled WGS sequence"/>
</dbReference>
<evidence type="ECO:0000313" key="3">
    <source>
        <dbReference type="EMBL" id="PJJ77062.1"/>
    </source>
</evidence>
<feature type="transmembrane region" description="Helical" evidence="2">
    <location>
        <begin position="57"/>
        <end position="80"/>
    </location>
</feature>
<evidence type="ECO:0000256" key="1">
    <source>
        <dbReference type="SAM" id="MobiDB-lite"/>
    </source>
</evidence>
<keyword evidence="2" id="KW-1133">Transmembrane helix</keyword>
<accession>A0A2M9CYQ0</accession>
<evidence type="ECO:0000313" key="4">
    <source>
        <dbReference type="Proteomes" id="UP000231693"/>
    </source>
</evidence>
<keyword evidence="2" id="KW-0812">Transmembrane</keyword>
<organism evidence="3 4">
    <name type="scientific">Sediminihabitans luteus</name>
    <dbReference type="NCBI Taxonomy" id="1138585"/>
    <lineage>
        <taxon>Bacteria</taxon>
        <taxon>Bacillati</taxon>
        <taxon>Actinomycetota</taxon>
        <taxon>Actinomycetes</taxon>
        <taxon>Micrococcales</taxon>
        <taxon>Cellulomonadaceae</taxon>
        <taxon>Sediminihabitans</taxon>
    </lineage>
</organism>
<gene>
    <name evidence="3" type="ORF">CLV28_0274</name>
</gene>
<protein>
    <submittedName>
        <fullName evidence="3">Uncharacterized protein</fullName>
    </submittedName>
</protein>
<sequence>MKRADDGQYVPYEGYVPPQQPFSTAPADGASPHGPVRPAAEPEPEPRSGGRSSRAGALMLAVVLGMSAAAIGTGVARAYVNGAEDRAFEAYESPVQEPSDALPTAVGPDATGSGTWDDPYAFGETLATDEWTITVGTPRPVTADDLVYPDDEREPEPGSSFWYVPLELDYSGPRIVSPWFGVGVEYLLDPDEWASGGPCPRLVGDTTSHDNAIAPLHMSTGVCVERRDTSGGLWALDLEEAPSVYFSE</sequence>
<dbReference type="RefSeq" id="WP_100421511.1">
    <property type="nucleotide sequence ID" value="NZ_BOOX01000016.1"/>
</dbReference>
<feature type="region of interest" description="Disordered" evidence="1">
    <location>
        <begin position="1"/>
        <end position="53"/>
    </location>
</feature>
<keyword evidence="4" id="KW-1185">Reference proteome</keyword>